<dbReference type="Pfam" id="PF07714">
    <property type="entry name" value="PK_Tyr_Ser-Thr"/>
    <property type="match status" value="1"/>
</dbReference>
<dbReference type="GO" id="GO:0005524">
    <property type="term" value="F:ATP binding"/>
    <property type="evidence" value="ECO:0007669"/>
    <property type="project" value="UniProtKB-UniRule"/>
</dbReference>
<keyword evidence="9" id="KW-0963">Cytoplasm</keyword>
<evidence type="ECO:0000256" key="11">
    <source>
        <dbReference type="SAM" id="MobiDB-lite"/>
    </source>
</evidence>
<reference evidence="13 14" key="1">
    <citation type="submission" date="2007-06" db="EMBL/GenBank/DDBJ databases">
        <authorList>
            <person name="Shimkets L."/>
            <person name="Ferriera S."/>
            <person name="Johnson J."/>
            <person name="Kravitz S."/>
            <person name="Beeson K."/>
            <person name="Sutton G."/>
            <person name="Rogers Y.-H."/>
            <person name="Friedman R."/>
            <person name="Frazier M."/>
            <person name="Venter J.C."/>
        </authorList>
    </citation>
    <scope>NUCLEOTIDE SEQUENCE [LARGE SCALE GENOMIC DNA]</scope>
    <source>
        <strain evidence="13 14">SIR-1</strain>
    </source>
</reference>
<dbReference type="InterPro" id="IPR001245">
    <property type="entry name" value="Ser-Thr/Tyr_kinase_cat_dom"/>
</dbReference>
<dbReference type="Gene3D" id="1.25.40.10">
    <property type="entry name" value="Tetratricopeptide repeat domain"/>
    <property type="match status" value="2"/>
</dbReference>
<keyword evidence="14" id="KW-1185">Reference proteome</keyword>
<dbReference type="InterPro" id="IPR019734">
    <property type="entry name" value="TPR_rpt"/>
</dbReference>
<dbReference type="PANTHER" id="PTHR43289:SF6">
    <property type="entry name" value="SERINE_THREONINE-PROTEIN KINASE NEKL-3"/>
    <property type="match status" value="1"/>
</dbReference>
<keyword evidence="4" id="KW-0723">Serine/threonine-protein kinase</keyword>
<keyword evidence="8 10" id="KW-0067">ATP-binding</keyword>
<evidence type="ECO:0000259" key="12">
    <source>
        <dbReference type="PROSITE" id="PS50011"/>
    </source>
</evidence>
<dbReference type="InterPro" id="IPR011009">
    <property type="entry name" value="Kinase-like_dom_sf"/>
</dbReference>
<dbReference type="SUPFAM" id="SSF48452">
    <property type="entry name" value="TPR-like"/>
    <property type="match status" value="2"/>
</dbReference>
<evidence type="ECO:0000256" key="10">
    <source>
        <dbReference type="PROSITE-ProRule" id="PRU10141"/>
    </source>
</evidence>
<dbReference type="PROSITE" id="PS00107">
    <property type="entry name" value="PROTEIN_KINASE_ATP"/>
    <property type="match status" value="1"/>
</dbReference>
<feature type="region of interest" description="Disordered" evidence="11">
    <location>
        <begin position="219"/>
        <end position="240"/>
    </location>
</feature>
<dbReference type="PROSITE" id="PS50011">
    <property type="entry name" value="PROTEIN_KINASE_DOM"/>
    <property type="match status" value="1"/>
</dbReference>
<dbReference type="RefSeq" id="WP_006973160.1">
    <property type="nucleotide sequence ID" value="NZ_ABCS01000042.1"/>
</dbReference>
<dbReference type="GO" id="GO:0000922">
    <property type="term" value="C:spindle pole"/>
    <property type="evidence" value="ECO:0007669"/>
    <property type="project" value="UniProtKB-SubCell"/>
</dbReference>
<evidence type="ECO:0000256" key="2">
    <source>
        <dbReference type="ARBA" id="ARBA00004647"/>
    </source>
</evidence>
<accession>A6G8W5</accession>
<feature type="domain" description="Protein kinase" evidence="12">
    <location>
        <begin position="57"/>
        <end position="368"/>
    </location>
</feature>
<dbReference type="Gene3D" id="1.10.510.10">
    <property type="entry name" value="Transferase(Phosphotransferase) domain 1"/>
    <property type="match status" value="1"/>
</dbReference>
<protein>
    <submittedName>
        <fullName evidence="13">Serine/threonine kinase family protein</fullName>
    </submittedName>
</protein>
<evidence type="ECO:0000256" key="9">
    <source>
        <dbReference type="ARBA" id="ARBA00023212"/>
    </source>
</evidence>
<keyword evidence="9" id="KW-0206">Cytoskeleton</keyword>
<dbReference type="eggNOG" id="COG0515">
    <property type="taxonomic scope" value="Bacteria"/>
</dbReference>
<proteinExistence type="inferred from homology"/>
<evidence type="ECO:0000313" key="14">
    <source>
        <dbReference type="Proteomes" id="UP000005801"/>
    </source>
</evidence>
<dbReference type="AlphaFoldDB" id="A6G8W5"/>
<dbReference type="InterPro" id="IPR011990">
    <property type="entry name" value="TPR-like_helical_dom_sf"/>
</dbReference>
<dbReference type="Gene3D" id="3.30.200.20">
    <property type="entry name" value="Phosphorylase Kinase, domain 1"/>
    <property type="match status" value="1"/>
</dbReference>
<dbReference type="Proteomes" id="UP000005801">
    <property type="component" value="Unassembled WGS sequence"/>
</dbReference>
<dbReference type="InterPro" id="IPR017441">
    <property type="entry name" value="Protein_kinase_ATP_BS"/>
</dbReference>
<dbReference type="OrthoDB" id="5458536at2"/>
<dbReference type="InterPro" id="IPR008271">
    <property type="entry name" value="Ser/Thr_kinase_AS"/>
</dbReference>
<evidence type="ECO:0000256" key="4">
    <source>
        <dbReference type="ARBA" id="ARBA00022527"/>
    </source>
</evidence>
<comment type="caution">
    <text evidence="13">The sequence shown here is derived from an EMBL/GenBank/DDBJ whole genome shotgun (WGS) entry which is preliminary data.</text>
</comment>
<evidence type="ECO:0000256" key="8">
    <source>
        <dbReference type="ARBA" id="ARBA00022840"/>
    </source>
</evidence>
<dbReference type="Pfam" id="PF13424">
    <property type="entry name" value="TPR_12"/>
    <property type="match status" value="1"/>
</dbReference>
<organism evidence="13 14">
    <name type="scientific">Plesiocystis pacifica SIR-1</name>
    <dbReference type="NCBI Taxonomy" id="391625"/>
    <lineage>
        <taxon>Bacteria</taxon>
        <taxon>Pseudomonadati</taxon>
        <taxon>Myxococcota</taxon>
        <taxon>Polyangia</taxon>
        <taxon>Nannocystales</taxon>
        <taxon>Nannocystaceae</taxon>
        <taxon>Plesiocystis</taxon>
    </lineage>
</organism>
<dbReference type="PANTHER" id="PTHR43289">
    <property type="entry name" value="MITOGEN-ACTIVATED PROTEIN KINASE KINASE KINASE 20-RELATED"/>
    <property type="match status" value="1"/>
</dbReference>
<dbReference type="EMBL" id="ABCS01000042">
    <property type="protein sequence ID" value="EDM77651.1"/>
    <property type="molecule type" value="Genomic_DNA"/>
</dbReference>
<evidence type="ECO:0000256" key="5">
    <source>
        <dbReference type="ARBA" id="ARBA00022679"/>
    </source>
</evidence>
<dbReference type="CDD" id="cd14014">
    <property type="entry name" value="STKc_PknB_like"/>
    <property type="match status" value="1"/>
</dbReference>
<dbReference type="STRING" id="391625.PPSIR1_13900"/>
<name>A6G8W5_9BACT</name>
<comment type="subcellular location">
    <subcellularLocation>
        <location evidence="1">Cytoplasm</location>
        <location evidence="1">Cytoskeleton</location>
        <location evidence="1">Microtubule organizing center</location>
        <location evidence="1">Centrosome</location>
    </subcellularLocation>
    <subcellularLocation>
        <location evidence="2">Cytoplasm</location>
        <location evidence="2">Cytoskeleton</location>
        <location evidence="2">Spindle pole</location>
    </subcellularLocation>
</comment>
<evidence type="ECO:0000313" key="13">
    <source>
        <dbReference type="EMBL" id="EDM77651.1"/>
    </source>
</evidence>
<comment type="similarity">
    <text evidence="3">Belongs to the protein kinase superfamily. NEK Ser/Thr protein kinase family. NIMA subfamily.</text>
</comment>
<dbReference type="SMART" id="SM00028">
    <property type="entry name" value="TPR"/>
    <property type="match status" value="5"/>
</dbReference>
<dbReference type="PROSITE" id="PS00108">
    <property type="entry name" value="PROTEIN_KINASE_ST"/>
    <property type="match status" value="1"/>
</dbReference>
<sequence length="1003" mass="106862">MELETKFESDTVVDALVGVREDGEALEVDALAAHRRLRAQLFPHLRELPPAVTIGRFTIVRKLGEGGMGVVYACYDERLDRKVAVKLLRSGKGGERSVARLRREAMALARLSHPNVVQIYEVGDLEDGLFLAMEFVVGATFGDWLRGEARDWREVLRALIQAGRGLAAAHEAGLVHRDFKPDNVIVGEDGRVRVLDFGLARGGLTREARALHTEAASAGGGARVSLDPSEAEGPTLDASEADERAALERTESVPGNLLARSLTQHGTLLGTPAYMAPEQIETQPCTAASDQFAFCVVAHEALYGARPFVATNLLALKRSIDAGEIGPVSAGSPVPRRVHQALARGLAAAPEQRWSSLAELLDALEASVENPRRRGGVMLGALAIAALAGGLALAGGSATPEPCAVDASALAGTWDAQRRADLQRSFEASGLGFAGAGFEVVAGALDDWSTGWVDERRAACLATRVEGTQSEDLLDRRVACLDRKRSEAEAVVEVLRGADEDPSRVSRAVELLDGLPSLEACADPDLLDEPFALPKSPERALAILTGFEDVARAESLSILGDVAGAAALREELRQRSATAEHPPLRLEVEALAAKEAFWRDDYGTGVTILLALVREAEGLRLDRFVASGRVILARQAAGTWSQPAREADLVAEAEAALARVGGGEPRQKVRLIQARVRLLEQAGEHEEALEAHEQVITEAGELPPHAAARALLEHARLLAALGRFPESEGALDRAGEYVASLGEGSPAAANLAFDRAMLALERGDFEGAGEQLERAEAIRRDAFGDASRPVAEVLFARSKLAMGGGELERALEWVEAAASIYAARPELGPGLLEDVEEARGVFRFFAGDFEGSIAAYEHSLKLRTSRLGLEHPSVAQLHANIGEARAALGDHEGALEAYGRALPILVHAEAMFGDALALALKGRGQSRLALGETVEAISDLERALGVVSAAEPHERADIQASLAQALRDAGRERDRAQGLAAQAAAGFRSLDMVERAEQLERTF</sequence>
<feature type="binding site" evidence="10">
    <location>
        <position position="86"/>
    </location>
    <ligand>
        <name>ATP</name>
        <dbReference type="ChEBI" id="CHEBI:30616"/>
    </ligand>
</feature>
<evidence type="ECO:0000256" key="6">
    <source>
        <dbReference type="ARBA" id="ARBA00022741"/>
    </source>
</evidence>
<dbReference type="GO" id="GO:0005813">
    <property type="term" value="C:centrosome"/>
    <property type="evidence" value="ECO:0007669"/>
    <property type="project" value="UniProtKB-SubCell"/>
</dbReference>
<dbReference type="InterPro" id="IPR000719">
    <property type="entry name" value="Prot_kinase_dom"/>
</dbReference>
<keyword evidence="5" id="KW-0808">Transferase</keyword>
<keyword evidence="7 13" id="KW-0418">Kinase</keyword>
<evidence type="ECO:0000256" key="1">
    <source>
        <dbReference type="ARBA" id="ARBA00004300"/>
    </source>
</evidence>
<dbReference type="Pfam" id="PF00069">
    <property type="entry name" value="Pkinase"/>
    <property type="match status" value="1"/>
</dbReference>
<keyword evidence="6 10" id="KW-0547">Nucleotide-binding</keyword>
<gene>
    <name evidence="13" type="ORF">PPSIR1_13900</name>
</gene>
<evidence type="ECO:0000256" key="3">
    <source>
        <dbReference type="ARBA" id="ARBA00010886"/>
    </source>
</evidence>
<dbReference type="GO" id="GO:0004674">
    <property type="term" value="F:protein serine/threonine kinase activity"/>
    <property type="evidence" value="ECO:0007669"/>
    <property type="project" value="UniProtKB-KW"/>
</dbReference>
<evidence type="ECO:0000256" key="7">
    <source>
        <dbReference type="ARBA" id="ARBA00022777"/>
    </source>
</evidence>
<dbReference type="SUPFAM" id="SSF56112">
    <property type="entry name" value="Protein kinase-like (PK-like)"/>
    <property type="match status" value="1"/>
</dbReference>